<accession>I1CH93</accession>
<dbReference type="EMBL" id="CH476741">
    <property type="protein sequence ID" value="EIE87823.1"/>
    <property type="molecule type" value="Genomic_DNA"/>
</dbReference>
<dbReference type="InParanoid" id="I1CH93"/>
<dbReference type="Proteomes" id="UP000009138">
    <property type="component" value="Unassembled WGS sequence"/>
</dbReference>
<name>I1CH93_RHIO9</name>
<sequence>MTEASSSNNNAETLSPEDFINKLRSQKAAMLKIIDSINNQNIQFVMQNNFEGLESNDKKLAFATKSLERFDKLIADQVNIISLNSAMKETPVSRHINNKYIPSKELPKFNVNPTASAMYQLTQHSGNKNNNNATNEPSLEMFLREFERAFRDHNVSIQDHWLSNLEICFESCDNNLHFDWFCRYVKKPVVELKRKVTWDDAKALLQEKFDLAVVNIVIFYKISVVLK</sequence>
<dbReference type="GeneID" id="93619499"/>
<reference evidence="1 2" key="1">
    <citation type="journal article" date="2009" name="PLoS Genet.">
        <title>Genomic analysis of the basal lineage fungus Rhizopus oryzae reveals a whole-genome duplication.</title>
        <authorList>
            <person name="Ma L.-J."/>
            <person name="Ibrahim A.S."/>
            <person name="Skory C."/>
            <person name="Grabherr M.G."/>
            <person name="Burger G."/>
            <person name="Butler M."/>
            <person name="Elias M."/>
            <person name="Idnurm A."/>
            <person name="Lang B.F."/>
            <person name="Sone T."/>
            <person name="Abe A."/>
            <person name="Calvo S.E."/>
            <person name="Corrochano L.M."/>
            <person name="Engels R."/>
            <person name="Fu J."/>
            <person name="Hansberg W."/>
            <person name="Kim J.-M."/>
            <person name="Kodira C.D."/>
            <person name="Koehrsen M.J."/>
            <person name="Liu B."/>
            <person name="Miranda-Saavedra D."/>
            <person name="O'Leary S."/>
            <person name="Ortiz-Castellanos L."/>
            <person name="Poulter R."/>
            <person name="Rodriguez-Romero J."/>
            <person name="Ruiz-Herrera J."/>
            <person name="Shen Y.-Q."/>
            <person name="Zeng Q."/>
            <person name="Galagan J."/>
            <person name="Birren B.W."/>
            <person name="Cuomo C.A."/>
            <person name="Wickes B.L."/>
        </authorList>
    </citation>
    <scope>NUCLEOTIDE SEQUENCE [LARGE SCALE GENOMIC DNA]</scope>
    <source>
        <strain evidence="2">RA 99-880 / ATCC MYA-4621 / FGSC 9543 / NRRL 43880</strain>
    </source>
</reference>
<dbReference type="AlphaFoldDB" id="I1CH93"/>
<keyword evidence="2" id="KW-1185">Reference proteome</keyword>
<dbReference type="RefSeq" id="XP_067523219.1">
    <property type="nucleotide sequence ID" value="XM_067667118.1"/>
</dbReference>
<evidence type="ECO:0000313" key="1">
    <source>
        <dbReference type="EMBL" id="EIE87823.1"/>
    </source>
</evidence>
<dbReference type="OrthoDB" id="10268688at2759"/>
<gene>
    <name evidence="1" type="ORF">RO3G_12534</name>
</gene>
<organism evidence="1 2">
    <name type="scientific">Rhizopus delemar (strain RA 99-880 / ATCC MYA-4621 / FGSC 9543 / NRRL 43880)</name>
    <name type="common">Mucormycosis agent</name>
    <name type="synonym">Rhizopus arrhizus var. delemar</name>
    <dbReference type="NCBI Taxonomy" id="246409"/>
    <lineage>
        <taxon>Eukaryota</taxon>
        <taxon>Fungi</taxon>
        <taxon>Fungi incertae sedis</taxon>
        <taxon>Mucoromycota</taxon>
        <taxon>Mucoromycotina</taxon>
        <taxon>Mucoromycetes</taxon>
        <taxon>Mucorales</taxon>
        <taxon>Mucorineae</taxon>
        <taxon>Rhizopodaceae</taxon>
        <taxon>Rhizopus</taxon>
    </lineage>
</organism>
<evidence type="ECO:0000313" key="2">
    <source>
        <dbReference type="Proteomes" id="UP000009138"/>
    </source>
</evidence>
<protein>
    <submittedName>
        <fullName evidence="1">Uncharacterized protein</fullName>
    </submittedName>
</protein>
<dbReference type="VEuPathDB" id="FungiDB:RO3G_12534"/>
<proteinExistence type="predicted"/>